<evidence type="ECO:0000313" key="9">
    <source>
        <dbReference type="EMBL" id="HEC57044.1"/>
    </source>
</evidence>
<evidence type="ECO:0000256" key="5">
    <source>
        <dbReference type="ARBA" id="ARBA00022917"/>
    </source>
</evidence>
<reference evidence="9" key="2">
    <citation type="journal article" date="2020" name="mSystems">
        <title>Genome- and Community-Level Interaction Insights into Carbon Utilization and Element Cycling Functions of Hydrothermarchaeota in Hydrothermal Sediment.</title>
        <authorList>
            <person name="Zhou Z."/>
            <person name="Liu Y."/>
            <person name="Xu W."/>
            <person name="Pan J."/>
            <person name="Luo Z.H."/>
            <person name="Li M."/>
        </authorList>
    </citation>
    <scope>NUCLEOTIDE SEQUENCE [LARGE SCALE GENOMIC DNA]</scope>
    <source>
        <strain evidence="9">HyVt-386</strain>
    </source>
</reference>
<protein>
    <recommendedName>
        <fullName evidence="3 7">Elongation factor 1-beta</fullName>
        <shortName evidence="7">EF-1-beta</shortName>
    </recommendedName>
    <alternativeName>
        <fullName evidence="6 7">aEF-1beta</fullName>
    </alternativeName>
</protein>
<dbReference type="InterPro" id="IPR014038">
    <property type="entry name" value="EF1B_bsu/dsu_GNE"/>
</dbReference>
<evidence type="ECO:0000256" key="4">
    <source>
        <dbReference type="ARBA" id="ARBA00022768"/>
    </source>
</evidence>
<gene>
    <name evidence="7" type="primary">ef1b</name>
    <name evidence="9" type="ORF">ENI32_04065</name>
    <name evidence="10" type="ORF">SBU_000439</name>
</gene>
<dbReference type="SUPFAM" id="SSF54984">
    <property type="entry name" value="eEF-1beta-like"/>
    <property type="match status" value="1"/>
</dbReference>
<sequence length="88" mass="9364">MGEVAAMIRVMPEGVDTDLAKLQERLERSLPEGVRVHGFKVEPVAFGIKALMVTVILPDTEGGTDAVEAAFSEVEGVESVQVVEVGLI</sequence>
<dbReference type="Pfam" id="PF00736">
    <property type="entry name" value="EF1_GNE"/>
    <property type="match status" value="1"/>
</dbReference>
<evidence type="ECO:0000256" key="1">
    <source>
        <dbReference type="ARBA" id="ARBA00003815"/>
    </source>
</evidence>
<evidence type="ECO:0000256" key="7">
    <source>
        <dbReference type="HAMAP-Rule" id="MF_00043"/>
    </source>
</evidence>
<name>A0A1F2P652_9EURY</name>
<dbReference type="GO" id="GO:0003746">
    <property type="term" value="F:translation elongation factor activity"/>
    <property type="evidence" value="ECO:0007669"/>
    <property type="project" value="UniProtKB-UniRule"/>
</dbReference>
<dbReference type="CDD" id="cd00292">
    <property type="entry name" value="EF1B"/>
    <property type="match status" value="1"/>
</dbReference>
<dbReference type="NCBIfam" id="NF001670">
    <property type="entry name" value="PRK00435.1"/>
    <property type="match status" value="1"/>
</dbReference>
<dbReference type="EMBL" id="LYOR01000002">
    <property type="protein sequence ID" value="OFV66472.1"/>
    <property type="molecule type" value="Genomic_DNA"/>
</dbReference>
<reference evidence="10 11" key="1">
    <citation type="submission" date="2016-05" db="EMBL/GenBank/DDBJ databases">
        <title>Microbial consortia oxidize butane by reversing methanogenesis.</title>
        <authorList>
            <person name="Laso-Perez R."/>
            <person name="Richter M."/>
            <person name="Wegener G."/>
            <person name="Musat F."/>
        </authorList>
    </citation>
    <scope>NUCLEOTIDE SEQUENCE [LARGE SCALE GENOMIC DNA]</scope>
    <source>
        <strain evidence="10">BOX1</strain>
    </source>
</reference>
<feature type="domain" description="Translation elongation factor EF1B beta/delta subunit guanine nucleotide exchange" evidence="8">
    <location>
        <begin position="3"/>
        <end position="88"/>
    </location>
</feature>
<dbReference type="STRING" id="1839936.SBU_000439"/>
<dbReference type="PANTHER" id="PTHR39647:SF1">
    <property type="entry name" value="ELONGATION FACTOR 1-BETA"/>
    <property type="match status" value="1"/>
</dbReference>
<dbReference type="InterPro" id="IPR036219">
    <property type="entry name" value="eEF-1beta-like_sf"/>
</dbReference>
<dbReference type="AlphaFoldDB" id="A0A1F2P652"/>
<accession>A0A1F2P652</accession>
<evidence type="ECO:0000256" key="3">
    <source>
        <dbReference type="ARBA" id="ARBA00017600"/>
    </source>
</evidence>
<keyword evidence="4 7" id="KW-0251">Elongation factor</keyword>
<proteinExistence type="inferred from homology"/>
<evidence type="ECO:0000256" key="2">
    <source>
        <dbReference type="ARBA" id="ARBA00007411"/>
    </source>
</evidence>
<dbReference type="Proteomes" id="UP000185779">
    <property type="component" value="Unassembled WGS sequence"/>
</dbReference>
<evidence type="ECO:0000259" key="8">
    <source>
        <dbReference type="SMART" id="SM00888"/>
    </source>
</evidence>
<keyword evidence="5 7" id="KW-0648">Protein biosynthesis</keyword>
<dbReference type="SMART" id="SM00888">
    <property type="entry name" value="EF1_GNE"/>
    <property type="match status" value="1"/>
</dbReference>
<keyword evidence="11" id="KW-1185">Reference proteome</keyword>
<dbReference type="Proteomes" id="UP000885936">
    <property type="component" value="Unassembled WGS sequence"/>
</dbReference>
<evidence type="ECO:0000313" key="10">
    <source>
        <dbReference type="EMBL" id="OFV66472.1"/>
    </source>
</evidence>
<evidence type="ECO:0000313" key="11">
    <source>
        <dbReference type="Proteomes" id="UP000185779"/>
    </source>
</evidence>
<evidence type="ECO:0000256" key="6">
    <source>
        <dbReference type="ARBA" id="ARBA00032274"/>
    </source>
</evidence>
<comment type="similarity">
    <text evidence="2 7">Belongs to the EF-1-beta/EF-1-delta family.</text>
</comment>
<dbReference type="EMBL" id="DRIE01000070">
    <property type="protein sequence ID" value="HEC57044.1"/>
    <property type="molecule type" value="Genomic_DNA"/>
</dbReference>
<comment type="function">
    <text evidence="1 7">Promotes the exchange of GDP for GTP in EF-1-alpha/GDP, thus allowing the regeneration of EF-1-alpha/GTP that could then be used to form the ternary complex EF-1-alpha/GTP/AAtRNA.</text>
</comment>
<dbReference type="PIRSF" id="PIRSF006521">
    <property type="entry name" value="Transl_elong_EF1B_B_arc"/>
    <property type="match status" value="1"/>
</dbReference>
<dbReference type="HAMAP" id="MF_00043">
    <property type="entry name" value="EF1_beta"/>
    <property type="match status" value="1"/>
</dbReference>
<organism evidence="10 11">
    <name type="scientific">Candidatus Syntropharchaeum butanivorans</name>
    <dbReference type="NCBI Taxonomy" id="1839936"/>
    <lineage>
        <taxon>Archaea</taxon>
        <taxon>Methanobacteriati</taxon>
        <taxon>Methanobacteriota</taxon>
        <taxon>Stenosarchaea group</taxon>
        <taxon>Methanomicrobia</taxon>
        <taxon>Methanosarcinales</taxon>
        <taxon>ANME-2 cluster</taxon>
        <taxon>Candidatus Syntropharchaeum</taxon>
    </lineage>
</organism>
<dbReference type="PANTHER" id="PTHR39647">
    <property type="entry name" value="ELONGATION FACTOR 1-BETA"/>
    <property type="match status" value="1"/>
</dbReference>
<dbReference type="NCBIfam" id="TIGR00489">
    <property type="entry name" value="aEF-1_beta"/>
    <property type="match status" value="1"/>
</dbReference>
<dbReference type="InterPro" id="IPR014717">
    <property type="entry name" value="Transl_elong_EF1B/ribsomal_bS6"/>
</dbReference>
<dbReference type="InterPro" id="IPR004542">
    <property type="entry name" value="Transl_elong_EF1B_B_arc"/>
</dbReference>
<comment type="caution">
    <text evidence="10">The sequence shown here is derived from an EMBL/GenBank/DDBJ whole genome shotgun (WGS) entry which is preliminary data.</text>
</comment>
<dbReference type="Gene3D" id="3.30.70.60">
    <property type="match status" value="1"/>
</dbReference>